<dbReference type="SUPFAM" id="SSF46689">
    <property type="entry name" value="Homeodomain-like"/>
    <property type="match status" value="2"/>
</dbReference>
<feature type="domain" description="Fe/B12 periplasmic-binding" evidence="10">
    <location>
        <begin position="381"/>
        <end position="641"/>
    </location>
</feature>
<gene>
    <name evidence="11" type="ORF">JFN88_05195</name>
</gene>
<dbReference type="InterPro" id="IPR002491">
    <property type="entry name" value="ABC_transptr_periplasmic_BD"/>
</dbReference>
<dbReference type="PROSITE" id="PS00041">
    <property type="entry name" value="HTH_ARAC_FAMILY_1"/>
    <property type="match status" value="1"/>
</dbReference>
<keyword evidence="6" id="KW-0238">DNA-binding</keyword>
<evidence type="ECO:0000256" key="3">
    <source>
        <dbReference type="ARBA" id="ARBA00022448"/>
    </source>
</evidence>
<dbReference type="PRINTS" id="PR00032">
    <property type="entry name" value="HTHARAC"/>
</dbReference>
<comment type="subcellular location">
    <subcellularLocation>
        <location evidence="1">Cell envelope</location>
    </subcellularLocation>
</comment>
<reference evidence="11" key="1">
    <citation type="submission" date="2020-12" db="EMBL/GenBank/DDBJ databases">
        <authorList>
            <person name="Huq M.A."/>
        </authorList>
    </citation>
    <scope>NUCLEOTIDE SEQUENCE</scope>
    <source>
        <strain evidence="11">MAHUQ-46</strain>
    </source>
</reference>
<evidence type="ECO:0000313" key="11">
    <source>
        <dbReference type="EMBL" id="MBJ6360716.1"/>
    </source>
</evidence>
<dbReference type="InterPro" id="IPR020449">
    <property type="entry name" value="Tscrpt_reg_AraC-type_HTH"/>
</dbReference>
<keyword evidence="3" id="KW-0813">Transport</keyword>
<keyword evidence="5" id="KW-0805">Transcription regulation</keyword>
<evidence type="ECO:0000256" key="6">
    <source>
        <dbReference type="ARBA" id="ARBA00023125"/>
    </source>
</evidence>
<dbReference type="EMBL" id="JAELUP010000013">
    <property type="protein sequence ID" value="MBJ6360716.1"/>
    <property type="molecule type" value="Genomic_DNA"/>
</dbReference>
<keyword evidence="8" id="KW-0175">Coiled coil</keyword>
<dbReference type="GO" id="GO:0030288">
    <property type="term" value="C:outer membrane-bounded periplasmic space"/>
    <property type="evidence" value="ECO:0007669"/>
    <property type="project" value="TreeGrafter"/>
</dbReference>
<comment type="similarity">
    <text evidence="2">Belongs to the bacterial solute-binding protein 8 family.</text>
</comment>
<protein>
    <submittedName>
        <fullName evidence="11">AraC family transcriptional regulator</fullName>
    </submittedName>
</protein>
<dbReference type="SMART" id="SM00342">
    <property type="entry name" value="HTH_ARAC"/>
    <property type="match status" value="1"/>
</dbReference>
<evidence type="ECO:0000259" key="10">
    <source>
        <dbReference type="PROSITE" id="PS50983"/>
    </source>
</evidence>
<evidence type="ECO:0000313" key="12">
    <source>
        <dbReference type="Proteomes" id="UP000640274"/>
    </source>
</evidence>
<keyword evidence="4" id="KW-0732">Signal</keyword>
<dbReference type="Gene3D" id="1.10.10.60">
    <property type="entry name" value="Homeodomain-like"/>
    <property type="match status" value="2"/>
</dbReference>
<dbReference type="InterPro" id="IPR051313">
    <property type="entry name" value="Bact_iron-sidero_bind"/>
</dbReference>
<dbReference type="CDD" id="cd01138">
    <property type="entry name" value="FeuA"/>
    <property type="match status" value="1"/>
</dbReference>
<dbReference type="PANTHER" id="PTHR30532">
    <property type="entry name" value="IRON III DICITRATE-BINDING PERIPLASMIC PROTEIN"/>
    <property type="match status" value="1"/>
</dbReference>
<evidence type="ECO:0000259" key="9">
    <source>
        <dbReference type="PROSITE" id="PS01124"/>
    </source>
</evidence>
<dbReference type="GO" id="GO:1901678">
    <property type="term" value="P:iron coordination entity transport"/>
    <property type="evidence" value="ECO:0007669"/>
    <property type="project" value="UniProtKB-ARBA"/>
</dbReference>
<evidence type="ECO:0000256" key="8">
    <source>
        <dbReference type="SAM" id="Coils"/>
    </source>
</evidence>
<evidence type="ECO:0000256" key="5">
    <source>
        <dbReference type="ARBA" id="ARBA00023015"/>
    </source>
</evidence>
<accession>A0A934MN77</accession>
<evidence type="ECO:0000256" key="1">
    <source>
        <dbReference type="ARBA" id="ARBA00004196"/>
    </source>
</evidence>
<dbReference type="InterPro" id="IPR018060">
    <property type="entry name" value="HTH_AraC"/>
</dbReference>
<sequence length="641" mass="72469">MNLDHYHTLWNYAAVKITEIRQISVRHGEDWGSYRLPASGFLYTYQGNARLLLDGAEHTAKRFQLVHGGKGMCLEIVSLSEVFEFYLIFYKVTLPLSGRMQTRRLLEHGNPFLMQYSFSPNQPLPLFHLVQRMDQEWREAGTASQLLVKGLFYQFVHEVVAQMQSQGIRPSEPDLVFQLIRYLHDHYTETVTMDELATLFNYSIRYLSRTFKQATGCSPIEYLIRLRIEKAKELLETTNATIKEVAELVGYNDSFYFNRIFKKHTGVSPGYYASKAQRSLRKIPDRPYLKPGLSIVAVRARRYSSDNDYQLQKPRRILRMNRMSANTMAFILLLSMTLVISACGSNATPNAAPDTGQSQQNVTERVLKDALGHDVKVPANPQRIIASYLEDHLITLGVKPVAQWSVGEKSVQQYLQGDLAEVPTIPSTLPPETVMGFEPDLIIVDNAELVAGDKYSQYAKIAPTYTVGKDKNNSWRQELLTIGEVLNKSEEAEKALENYDQKAKEAKEKIQQAVGEQSAVALWVTQKNVYAVSDHLSSGEVLYHDLGLKKPRVVEELSKTGTGNWNAISLEALAEMDADHLFIINGKGVSKEELLRDPVWAGIPAVKKGNIYEYGKETSWLYSGTIANSQIIDDVLESIIK</sequence>
<evidence type="ECO:0000256" key="7">
    <source>
        <dbReference type="ARBA" id="ARBA00023163"/>
    </source>
</evidence>
<proteinExistence type="inferred from homology"/>
<dbReference type="Pfam" id="PF12833">
    <property type="entry name" value="HTH_18"/>
    <property type="match status" value="1"/>
</dbReference>
<keyword evidence="7" id="KW-0804">Transcription</keyword>
<dbReference type="InterPro" id="IPR018062">
    <property type="entry name" value="HTH_AraC-typ_CS"/>
</dbReference>
<dbReference type="PROSITE" id="PS01124">
    <property type="entry name" value="HTH_ARAC_FAMILY_2"/>
    <property type="match status" value="1"/>
</dbReference>
<dbReference type="GO" id="GO:0043565">
    <property type="term" value="F:sequence-specific DNA binding"/>
    <property type="evidence" value="ECO:0007669"/>
    <property type="project" value="InterPro"/>
</dbReference>
<dbReference type="InterPro" id="IPR009057">
    <property type="entry name" value="Homeodomain-like_sf"/>
</dbReference>
<feature type="domain" description="HTH araC/xylS-type" evidence="9">
    <location>
        <begin position="177"/>
        <end position="275"/>
    </location>
</feature>
<feature type="coiled-coil region" evidence="8">
    <location>
        <begin position="482"/>
        <end position="516"/>
    </location>
</feature>
<dbReference type="PANTHER" id="PTHR30532:SF29">
    <property type="entry name" value="FE(3+) DICITRATE-BINDING PERIPLASMIC PROTEIN"/>
    <property type="match status" value="1"/>
</dbReference>
<keyword evidence="12" id="KW-1185">Reference proteome</keyword>
<dbReference type="PROSITE" id="PS50983">
    <property type="entry name" value="FE_B12_PBP"/>
    <property type="match status" value="1"/>
</dbReference>
<evidence type="ECO:0000256" key="2">
    <source>
        <dbReference type="ARBA" id="ARBA00008814"/>
    </source>
</evidence>
<dbReference type="Proteomes" id="UP000640274">
    <property type="component" value="Unassembled WGS sequence"/>
</dbReference>
<name>A0A934MN77_9BACL</name>
<organism evidence="11 12">
    <name type="scientific">Paenibacillus roseus</name>
    <dbReference type="NCBI Taxonomy" id="2798579"/>
    <lineage>
        <taxon>Bacteria</taxon>
        <taxon>Bacillati</taxon>
        <taxon>Bacillota</taxon>
        <taxon>Bacilli</taxon>
        <taxon>Bacillales</taxon>
        <taxon>Paenibacillaceae</taxon>
        <taxon>Paenibacillus</taxon>
    </lineage>
</organism>
<evidence type="ECO:0000256" key="4">
    <source>
        <dbReference type="ARBA" id="ARBA00022729"/>
    </source>
</evidence>
<dbReference type="AlphaFoldDB" id="A0A934MN77"/>
<dbReference type="RefSeq" id="WP_199018267.1">
    <property type="nucleotide sequence ID" value="NZ_JAELUP010000013.1"/>
</dbReference>
<comment type="caution">
    <text evidence="11">The sequence shown here is derived from an EMBL/GenBank/DDBJ whole genome shotgun (WGS) entry which is preliminary data.</text>
</comment>
<dbReference type="Gene3D" id="3.40.50.1980">
    <property type="entry name" value="Nitrogenase molybdenum iron protein domain"/>
    <property type="match status" value="2"/>
</dbReference>
<dbReference type="GO" id="GO:0003700">
    <property type="term" value="F:DNA-binding transcription factor activity"/>
    <property type="evidence" value="ECO:0007669"/>
    <property type="project" value="InterPro"/>
</dbReference>
<dbReference type="SUPFAM" id="SSF53807">
    <property type="entry name" value="Helical backbone' metal receptor"/>
    <property type="match status" value="1"/>
</dbReference>
<dbReference type="Pfam" id="PF01497">
    <property type="entry name" value="Peripla_BP_2"/>
    <property type="match status" value="1"/>
</dbReference>